<organism evidence="1 2">
    <name type="scientific">Pseudomonas fluorescens</name>
    <dbReference type="NCBI Taxonomy" id="294"/>
    <lineage>
        <taxon>Bacteria</taxon>
        <taxon>Pseudomonadati</taxon>
        <taxon>Pseudomonadota</taxon>
        <taxon>Gammaproteobacteria</taxon>
        <taxon>Pseudomonadales</taxon>
        <taxon>Pseudomonadaceae</taxon>
        <taxon>Pseudomonas</taxon>
    </lineage>
</organism>
<accession>A0A5E6ZIJ8</accession>
<gene>
    <name evidence="1" type="ORF">PS712_00061</name>
</gene>
<evidence type="ECO:0000313" key="2">
    <source>
        <dbReference type="Proteomes" id="UP000326018"/>
    </source>
</evidence>
<dbReference type="EMBL" id="CABVIB010000001">
    <property type="protein sequence ID" value="VVN65379.1"/>
    <property type="molecule type" value="Genomic_DNA"/>
</dbReference>
<protein>
    <submittedName>
        <fullName evidence="1">Uncharacterized protein</fullName>
    </submittedName>
</protein>
<sequence>MVTRYRDRLISQGVVVVKFTDSRVSRNWSGGLLDPN</sequence>
<proteinExistence type="predicted"/>
<dbReference type="AlphaFoldDB" id="A0A5E6ZIJ8"/>
<name>A0A5E6ZIJ8_PSEFL</name>
<evidence type="ECO:0000313" key="1">
    <source>
        <dbReference type="EMBL" id="VVN65379.1"/>
    </source>
</evidence>
<reference evidence="1 2" key="1">
    <citation type="submission" date="2019-09" db="EMBL/GenBank/DDBJ databases">
        <authorList>
            <person name="Chandra G."/>
            <person name="Truman W A."/>
        </authorList>
    </citation>
    <scope>NUCLEOTIDE SEQUENCE [LARGE SCALE GENOMIC DNA]</scope>
    <source>
        <strain evidence="1">PS712</strain>
    </source>
</reference>
<dbReference type="Proteomes" id="UP000326018">
    <property type="component" value="Unassembled WGS sequence"/>
</dbReference>